<evidence type="ECO:0000313" key="14">
    <source>
        <dbReference type="Xenbase" id="XB-GENE-1015369"/>
    </source>
</evidence>
<evidence type="ECO:0000313" key="11">
    <source>
        <dbReference type="Ensembl" id="ENSXETP00000052951"/>
    </source>
</evidence>
<dbReference type="OMA" id="GMIWHEQ"/>
<dbReference type="InterPro" id="IPR009782">
    <property type="entry name" value="FYTTD1"/>
</dbReference>
<feature type="region of interest" description="Disordered" evidence="10">
    <location>
        <begin position="231"/>
        <end position="256"/>
    </location>
</feature>
<dbReference type="PANTHER" id="PTHR21038">
    <property type="entry name" value="40-2-3 PROTEIN-RELATED"/>
    <property type="match status" value="1"/>
</dbReference>
<reference evidence="11" key="1">
    <citation type="journal article" date="2010" name="Science">
        <title>The genome of the Western clawed frog Xenopus tropicalis.</title>
        <authorList>
            <person name="Hellsten U."/>
            <person name="Harland R.M."/>
            <person name="Gilchrist M.J."/>
            <person name="Hendrix D."/>
            <person name="Jurka J."/>
            <person name="Kapitonov V."/>
            <person name="Ovcharenko I."/>
            <person name="Putnam N.H."/>
            <person name="Shu S."/>
            <person name="Taher L."/>
            <person name="Blitz I.L."/>
            <person name="Blumberg B."/>
            <person name="Dichmann D.S."/>
            <person name="Dubchak I."/>
            <person name="Amaya E."/>
            <person name="Detter J.C."/>
            <person name="Fletcher R."/>
            <person name="Gerhard D.S."/>
            <person name="Goodstein D."/>
            <person name="Graves T."/>
            <person name="Grigoriev I.V."/>
            <person name="Grimwood J."/>
            <person name="Kawashima T."/>
            <person name="Lindquist E."/>
            <person name="Lucas S.M."/>
            <person name="Mead P.E."/>
            <person name="Mitros T."/>
            <person name="Ogino H."/>
            <person name="Ohta Y."/>
            <person name="Poliakov A.V."/>
            <person name="Pollet N."/>
            <person name="Robert J."/>
            <person name="Salamov A."/>
            <person name="Sater A.K."/>
            <person name="Schmutz J."/>
            <person name="Terry A."/>
            <person name="Vize P.D."/>
            <person name="Warren W.C."/>
            <person name="Wells D."/>
            <person name="Wills A."/>
            <person name="Wilson R.K."/>
            <person name="Zimmerman L.B."/>
            <person name="Zorn A.M."/>
            <person name="Grainger R."/>
            <person name="Grammer T."/>
            <person name="Khokha M.K."/>
            <person name="Richardson P.M."/>
            <person name="Rokhsar D.S."/>
        </authorList>
    </citation>
    <scope>NUCLEOTIDE SEQUENCE [LARGE SCALE GENOMIC DNA]</scope>
    <source>
        <strain evidence="11">Nigerian</strain>
    </source>
</reference>
<dbReference type="Bgee" id="ENSXETG00000024516">
    <property type="expression patterns" value="Expressed in egg cell and 14 other cell types or tissues"/>
</dbReference>
<protein>
    <recommendedName>
        <fullName evidence="4">UAP56-interacting factor</fullName>
    </recommendedName>
    <alternativeName>
        <fullName evidence="9">Forty-two-three domain-containing protein 1</fullName>
    </alternativeName>
</protein>
<dbReference type="GeneTree" id="ENSGT00390000012807"/>
<keyword evidence="5" id="KW-0813">Transport</keyword>
<dbReference type="GeneID" id="733719"/>
<dbReference type="Proteomes" id="UP000008143">
    <property type="component" value="Chromosome 5"/>
</dbReference>
<dbReference type="RefSeq" id="XP_031757608.1">
    <property type="nucleotide sequence ID" value="XM_031901748.1"/>
</dbReference>
<evidence type="ECO:0000256" key="5">
    <source>
        <dbReference type="ARBA" id="ARBA00022448"/>
    </source>
</evidence>
<dbReference type="GO" id="GO:0003729">
    <property type="term" value="F:mRNA binding"/>
    <property type="evidence" value="ECO:0007669"/>
    <property type="project" value="InterPro"/>
</dbReference>
<keyword evidence="7" id="KW-0694">RNA-binding</keyword>
<comment type="similarity">
    <text evidence="3">Belongs to the UIF family.</text>
</comment>
<reference evidence="11" key="2">
    <citation type="submission" date="2019-07" db="UniProtKB">
        <authorList>
            <consortium name="Ensembl"/>
        </authorList>
    </citation>
    <scope>IDENTIFICATION</scope>
</reference>
<evidence type="ECO:0000256" key="6">
    <source>
        <dbReference type="ARBA" id="ARBA00022816"/>
    </source>
</evidence>
<evidence type="ECO:0000256" key="1">
    <source>
        <dbReference type="ARBA" id="ARBA00004324"/>
    </source>
</evidence>
<dbReference type="Pfam" id="PF07078">
    <property type="entry name" value="FYTT"/>
    <property type="match status" value="1"/>
</dbReference>
<keyword evidence="6" id="KW-0509">mRNA transport</keyword>
<dbReference type="CTD" id="84248"/>
<dbReference type="AGR" id="Xenbase:XB-GENE-1015369"/>
<evidence type="ECO:0000313" key="12">
    <source>
        <dbReference type="Proteomes" id="UP000008143"/>
    </source>
</evidence>
<name>A0A4X2QUZ6_XENTR</name>
<organism evidence="11">
    <name type="scientific">Xenopus tropicalis</name>
    <name type="common">Western clawed frog</name>
    <name type="synonym">Silurana tropicalis</name>
    <dbReference type="NCBI Taxonomy" id="8364"/>
    <lineage>
        <taxon>Eukaryota</taxon>
        <taxon>Metazoa</taxon>
        <taxon>Chordata</taxon>
        <taxon>Craniata</taxon>
        <taxon>Vertebrata</taxon>
        <taxon>Euteleostomi</taxon>
        <taxon>Amphibia</taxon>
        <taxon>Batrachia</taxon>
        <taxon>Anura</taxon>
        <taxon>Pipoidea</taxon>
        <taxon>Pipidae</taxon>
        <taxon>Xenopodinae</taxon>
        <taxon>Xenopus</taxon>
        <taxon>Silurana</taxon>
    </lineage>
</organism>
<sequence length="307" mass="34669">MTVPGYPCSPFCVCVTLFLEWIYIYIRGTGTPVGYLRDDIIKLNKQEQNRNQLKGRYNGSFRQFRNSWGRWGAQRTSGAGNTLRSQGLKKRTYGVKTGLAMRKMASWKGTSPLNRPPLSVRNSPGQLVSFRKRMNLQRSPDFGVKTSSSLQRYYLRSSSYAQTNTFRSGFRMDQQRETRQATFLSRRGLKVQTLMDMDQHLDLPELSRTPPWRTSVSSGGTLTVSIDNPSAVTSSSSLGSRLPRPPFPFLTKKEGSETKVPKGVPLEFDINSVAKQTGITLNERFKILKEQRLAQAFTKGSRFVTVG</sequence>
<proteinExistence type="inferred from homology"/>
<evidence type="ECO:0000256" key="2">
    <source>
        <dbReference type="ARBA" id="ARBA00004642"/>
    </source>
</evidence>
<dbReference type="GO" id="GO:0006406">
    <property type="term" value="P:mRNA export from nucleus"/>
    <property type="evidence" value="ECO:0007669"/>
    <property type="project" value="InterPro"/>
</dbReference>
<evidence type="ECO:0000256" key="8">
    <source>
        <dbReference type="ARBA" id="ARBA00023242"/>
    </source>
</evidence>
<keyword evidence="12" id="KW-1185">Reference proteome</keyword>
<dbReference type="GO" id="GO:0016607">
    <property type="term" value="C:nuclear speck"/>
    <property type="evidence" value="ECO:0007669"/>
    <property type="project" value="UniProtKB-SubCell"/>
</dbReference>
<evidence type="ECO:0000256" key="9">
    <source>
        <dbReference type="ARBA" id="ARBA00030067"/>
    </source>
</evidence>
<gene>
    <name evidence="11 13 14" type="primary">fyttd1</name>
</gene>
<evidence type="ECO:0000256" key="3">
    <source>
        <dbReference type="ARBA" id="ARBA00010722"/>
    </source>
</evidence>
<keyword evidence="8" id="KW-0539">Nucleus</keyword>
<evidence type="ECO:0000313" key="13">
    <source>
        <dbReference type="RefSeq" id="XP_031757608.1"/>
    </source>
</evidence>
<comment type="subcellular location">
    <subcellularLocation>
        <location evidence="1">Nucleus speckle</location>
    </subcellularLocation>
    <subcellularLocation>
        <location evidence="2">Nucleus</location>
        <location evidence="2">Nucleoplasm</location>
    </subcellularLocation>
</comment>
<reference evidence="13" key="3">
    <citation type="submission" date="2025-04" db="UniProtKB">
        <authorList>
            <consortium name="RefSeq"/>
        </authorList>
    </citation>
    <scope>IDENTIFICATION</scope>
    <source>
        <strain evidence="13">Nigerian</strain>
        <tissue evidence="13">Liver and blood</tissue>
    </source>
</reference>
<dbReference type="PANTHER" id="PTHR21038:SF2">
    <property type="entry name" value="UAP56-INTERACTING FACTOR"/>
    <property type="match status" value="1"/>
</dbReference>
<dbReference type="AlphaFoldDB" id="A0A4X2QUZ6"/>
<dbReference type="Ensembl" id="ENSXETT00000052951">
    <property type="protein sequence ID" value="ENSXETP00000052951"/>
    <property type="gene ID" value="ENSXETG00000024516"/>
</dbReference>
<evidence type="ECO:0000256" key="4">
    <source>
        <dbReference type="ARBA" id="ARBA00020622"/>
    </source>
</evidence>
<accession>A0A4X2QUZ6</accession>
<dbReference type="OrthoDB" id="9938627at2759"/>
<evidence type="ECO:0000256" key="10">
    <source>
        <dbReference type="SAM" id="MobiDB-lite"/>
    </source>
</evidence>
<dbReference type="Xenbase" id="XB-GENE-1015369">
    <property type="gene designation" value="fyttd1"/>
</dbReference>
<evidence type="ECO:0000256" key="7">
    <source>
        <dbReference type="ARBA" id="ARBA00022884"/>
    </source>
</evidence>